<dbReference type="InterPro" id="IPR040442">
    <property type="entry name" value="Pyrv_kinase-like_dom_sf"/>
</dbReference>
<evidence type="ECO:0000256" key="12">
    <source>
        <dbReference type="ARBA" id="ARBA00022958"/>
    </source>
</evidence>
<gene>
    <name evidence="19" type="primary">pyk</name>
    <name evidence="19" type="ORF">IAD26_10145</name>
</gene>
<name>A0A9D1SRV8_9CLOT</name>
<keyword evidence="13 16" id="KW-0324">Glycolysis</keyword>
<comment type="catalytic activity">
    <reaction evidence="16">
        <text>pyruvate + ATP = phosphoenolpyruvate + ADP + H(+)</text>
        <dbReference type="Rhea" id="RHEA:18157"/>
        <dbReference type="ChEBI" id="CHEBI:15361"/>
        <dbReference type="ChEBI" id="CHEBI:15378"/>
        <dbReference type="ChEBI" id="CHEBI:30616"/>
        <dbReference type="ChEBI" id="CHEBI:58702"/>
        <dbReference type="ChEBI" id="CHEBI:456216"/>
        <dbReference type="EC" id="2.7.1.40"/>
    </reaction>
</comment>
<dbReference type="GO" id="GO:0000287">
    <property type="term" value="F:magnesium ion binding"/>
    <property type="evidence" value="ECO:0007669"/>
    <property type="project" value="UniProtKB-UniRule"/>
</dbReference>
<evidence type="ECO:0000259" key="18">
    <source>
        <dbReference type="Pfam" id="PF02887"/>
    </source>
</evidence>
<comment type="cofactor">
    <cofactor evidence="1">
        <name>K(+)</name>
        <dbReference type="ChEBI" id="CHEBI:29103"/>
    </cofactor>
</comment>
<dbReference type="FunFam" id="2.40.33.10:FF:000001">
    <property type="entry name" value="Pyruvate kinase"/>
    <property type="match status" value="1"/>
</dbReference>
<comment type="pathway">
    <text evidence="2 16">Carbohydrate degradation; glycolysis; pyruvate from D-glyceraldehyde 3-phosphate: step 5/5.</text>
</comment>
<dbReference type="GO" id="GO:0005524">
    <property type="term" value="F:ATP binding"/>
    <property type="evidence" value="ECO:0007669"/>
    <property type="project" value="UniProtKB-KW"/>
</dbReference>
<feature type="domain" description="Pyruvate kinase C-terminal" evidence="18">
    <location>
        <begin position="357"/>
        <end position="471"/>
    </location>
</feature>
<dbReference type="SUPFAM" id="SSF50800">
    <property type="entry name" value="PK beta-barrel domain-like"/>
    <property type="match status" value="1"/>
</dbReference>
<dbReference type="GO" id="GO:0004743">
    <property type="term" value="F:pyruvate kinase activity"/>
    <property type="evidence" value="ECO:0007669"/>
    <property type="project" value="UniProtKB-UniRule"/>
</dbReference>
<evidence type="ECO:0000256" key="10">
    <source>
        <dbReference type="ARBA" id="ARBA00022840"/>
    </source>
</evidence>
<dbReference type="NCBIfam" id="NF004978">
    <property type="entry name" value="PRK06354.1"/>
    <property type="match status" value="1"/>
</dbReference>
<evidence type="ECO:0000256" key="11">
    <source>
        <dbReference type="ARBA" id="ARBA00022842"/>
    </source>
</evidence>
<dbReference type="Pfam" id="PF00224">
    <property type="entry name" value="PK"/>
    <property type="match status" value="1"/>
</dbReference>
<accession>A0A9D1SRV8</accession>
<feature type="domain" description="Pyruvate kinase barrel" evidence="17">
    <location>
        <begin position="5"/>
        <end position="324"/>
    </location>
</feature>
<keyword evidence="10" id="KW-0067">ATP-binding</keyword>
<dbReference type="Proteomes" id="UP000886748">
    <property type="component" value="Unassembled WGS sequence"/>
</dbReference>
<comment type="similarity">
    <text evidence="3 16">Belongs to the pyruvate kinase family.</text>
</comment>
<keyword evidence="6 16" id="KW-0808">Transferase</keyword>
<evidence type="ECO:0000256" key="8">
    <source>
        <dbReference type="ARBA" id="ARBA00022741"/>
    </source>
</evidence>
<keyword evidence="11 16" id="KW-0460">Magnesium</keyword>
<evidence type="ECO:0000256" key="9">
    <source>
        <dbReference type="ARBA" id="ARBA00022777"/>
    </source>
</evidence>
<evidence type="ECO:0000256" key="4">
    <source>
        <dbReference type="ARBA" id="ARBA00012142"/>
    </source>
</evidence>
<dbReference type="EC" id="2.7.1.40" evidence="4 15"/>
<reference evidence="19" key="2">
    <citation type="journal article" date="2021" name="PeerJ">
        <title>Extensive microbial diversity within the chicken gut microbiome revealed by metagenomics and culture.</title>
        <authorList>
            <person name="Gilroy R."/>
            <person name="Ravi A."/>
            <person name="Getino M."/>
            <person name="Pursley I."/>
            <person name="Horton D.L."/>
            <person name="Alikhan N.F."/>
            <person name="Baker D."/>
            <person name="Gharbi K."/>
            <person name="Hall N."/>
            <person name="Watson M."/>
            <person name="Adriaenssens E.M."/>
            <person name="Foster-Nyarko E."/>
            <person name="Jarju S."/>
            <person name="Secka A."/>
            <person name="Antonio M."/>
            <person name="Oren A."/>
            <person name="Chaudhuri R.R."/>
            <person name="La Ragione R."/>
            <person name="Hildebrand F."/>
            <person name="Pallen M.J."/>
        </authorList>
    </citation>
    <scope>NUCLEOTIDE SEQUENCE</scope>
    <source>
        <strain evidence="19">CHK154-7741</strain>
    </source>
</reference>
<comment type="caution">
    <text evidence="19">The sequence shown here is derived from an EMBL/GenBank/DDBJ whole genome shotgun (WGS) entry which is preliminary data.</text>
</comment>
<dbReference type="Pfam" id="PF02887">
    <property type="entry name" value="PK_C"/>
    <property type="match status" value="1"/>
</dbReference>
<dbReference type="GO" id="GO:0030955">
    <property type="term" value="F:potassium ion binding"/>
    <property type="evidence" value="ECO:0007669"/>
    <property type="project" value="UniProtKB-UniRule"/>
</dbReference>
<dbReference type="NCBIfam" id="NF004491">
    <property type="entry name" value="PRK05826.1"/>
    <property type="match status" value="1"/>
</dbReference>
<dbReference type="PRINTS" id="PR01050">
    <property type="entry name" value="PYRUVTKNASE"/>
</dbReference>
<evidence type="ECO:0000256" key="14">
    <source>
        <dbReference type="ARBA" id="ARBA00023317"/>
    </source>
</evidence>
<dbReference type="InterPro" id="IPR015793">
    <property type="entry name" value="Pyrv_Knase_brl"/>
</dbReference>
<keyword evidence="8" id="KW-0547">Nucleotide-binding</keyword>
<organism evidence="19 20">
    <name type="scientific">Candidatus Limenecus avicola</name>
    <dbReference type="NCBI Taxonomy" id="2840847"/>
    <lineage>
        <taxon>Bacteria</taxon>
        <taxon>Bacillati</taxon>
        <taxon>Bacillota</taxon>
        <taxon>Clostridia</taxon>
        <taxon>Eubacteriales</taxon>
        <taxon>Clostridiaceae</taxon>
        <taxon>Clostridiaceae incertae sedis</taxon>
        <taxon>Candidatus Limenecus</taxon>
    </lineage>
</organism>
<evidence type="ECO:0000256" key="2">
    <source>
        <dbReference type="ARBA" id="ARBA00004997"/>
    </source>
</evidence>
<dbReference type="PROSITE" id="PS00110">
    <property type="entry name" value="PYRUVATE_KINASE"/>
    <property type="match status" value="1"/>
</dbReference>
<dbReference type="Gene3D" id="3.20.20.60">
    <property type="entry name" value="Phosphoenolpyruvate-binding domains"/>
    <property type="match status" value="1"/>
</dbReference>
<dbReference type="SUPFAM" id="SSF51621">
    <property type="entry name" value="Phosphoenolpyruvate/pyruvate domain"/>
    <property type="match status" value="1"/>
</dbReference>
<evidence type="ECO:0000256" key="6">
    <source>
        <dbReference type="ARBA" id="ARBA00022679"/>
    </source>
</evidence>
<keyword evidence="14 19" id="KW-0670">Pyruvate</keyword>
<dbReference type="InterPro" id="IPR018209">
    <property type="entry name" value="Pyrv_Knase_AS"/>
</dbReference>
<dbReference type="InterPro" id="IPR011037">
    <property type="entry name" value="Pyrv_Knase-like_insert_dom_sf"/>
</dbReference>
<dbReference type="GO" id="GO:0016301">
    <property type="term" value="F:kinase activity"/>
    <property type="evidence" value="ECO:0007669"/>
    <property type="project" value="UniProtKB-KW"/>
</dbReference>
<evidence type="ECO:0000256" key="13">
    <source>
        <dbReference type="ARBA" id="ARBA00023152"/>
    </source>
</evidence>
<dbReference type="EMBL" id="DVOD01000072">
    <property type="protein sequence ID" value="HIU93473.1"/>
    <property type="molecule type" value="Genomic_DNA"/>
</dbReference>
<reference evidence="19" key="1">
    <citation type="submission" date="2020-10" db="EMBL/GenBank/DDBJ databases">
        <authorList>
            <person name="Gilroy R."/>
        </authorList>
    </citation>
    <scope>NUCLEOTIDE SEQUENCE</scope>
    <source>
        <strain evidence="19">CHK154-7741</strain>
    </source>
</reference>
<keyword evidence="9 16" id="KW-0418">Kinase</keyword>
<keyword evidence="7" id="KW-0479">Metal-binding</keyword>
<dbReference type="Gene3D" id="2.40.33.10">
    <property type="entry name" value="PK beta-barrel domain-like"/>
    <property type="match status" value="1"/>
</dbReference>
<evidence type="ECO:0000259" key="17">
    <source>
        <dbReference type="Pfam" id="PF00224"/>
    </source>
</evidence>
<dbReference type="InterPro" id="IPR001697">
    <property type="entry name" value="Pyr_Knase"/>
</dbReference>
<evidence type="ECO:0000256" key="5">
    <source>
        <dbReference type="ARBA" id="ARBA00018587"/>
    </source>
</evidence>
<sequence>MMKKNKTKIVATLGPASCEEATIEELVLSGATMFRINTSHNTAEAHAETIKRIRNVEKKLKTFIPVLVDLQGPKIRVGNLIEPIAIEPGKELVLEYGLEQTDPNIVPVDYKGVADDVHEGEYILLDDGKIKIQVVAKEGSKVRVKVINGELLKPRKGINIPGGTKSLSAITERDVDFIKFAVDNDADYLALSFVRDKDDILLAKKYLSHFGADIPIVAKIEKPEAVKNIKSILNVVDAVMVARGDLGIELAPEKVPMVQKMIVDEAFAQRKTCIVATQMLESMIENPIPTRAEASDVANAILDGADAVMLSGETAAGKYPVEAVKMMAMIAHDVEQSNFVSYNLDLPMNPDYEPTPQAVAAAAVKMANDLGAKAILAFTHTGYTVKLLSKLRPSVPVLAISDSEKSCRKLNLFWDMHPYLKDWDVVLNDDLLKKIDKLLLEKTEFKKDDRVIIIGSIPKLITGRTNFVRVHRMCAF</sequence>
<protein>
    <recommendedName>
        <fullName evidence="5 15">Pyruvate kinase</fullName>
        <ecNumber evidence="4 15">2.7.1.40</ecNumber>
    </recommendedName>
</protein>
<evidence type="ECO:0000256" key="3">
    <source>
        <dbReference type="ARBA" id="ARBA00008663"/>
    </source>
</evidence>
<dbReference type="InterPro" id="IPR015795">
    <property type="entry name" value="Pyrv_Knase_C"/>
</dbReference>
<proteinExistence type="inferred from homology"/>
<evidence type="ECO:0000256" key="16">
    <source>
        <dbReference type="RuleBase" id="RU000504"/>
    </source>
</evidence>
<evidence type="ECO:0000313" key="19">
    <source>
        <dbReference type="EMBL" id="HIU93473.1"/>
    </source>
</evidence>
<evidence type="ECO:0000256" key="1">
    <source>
        <dbReference type="ARBA" id="ARBA00001958"/>
    </source>
</evidence>
<evidence type="ECO:0000256" key="7">
    <source>
        <dbReference type="ARBA" id="ARBA00022723"/>
    </source>
</evidence>
<evidence type="ECO:0000256" key="15">
    <source>
        <dbReference type="NCBIfam" id="TIGR01064"/>
    </source>
</evidence>
<keyword evidence="12" id="KW-0630">Potassium</keyword>
<dbReference type="NCBIfam" id="TIGR01064">
    <property type="entry name" value="pyruv_kin"/>
    <property type="match status" value="1"/>
</dbReference>
<dbReference type="SUPFAM" id="SSF52935">
    <property type="entry name" value="PK C-terminal domain-like"/>
    <property type="match status" value="1"/>
</dbReference>
<dbReference type="Gene3D" id="3.40.1380.20">
    <property type="entry name" value="Pyruvate kinase, C-terminal domain"/>
    <property type="match status" value="1"/>
</dbReference>
<evidence type="ECO:0000313" key="20">
    <source>
        <dbReference type="Proteomes" id="UP000886748"/>
    </source>
</evidence>
<dbReference type="InterPro" id="IPR015806">
    <property type="entry name" value="Pyrv_Knase_insert_dom_sf"/>
</dbReference>
<dbReference type="PANTHER" id="PTHR11817">
    <property type="entry name" value="PYRUVATE KINASE"/>
    <property type="match status" value="1"/>
</dbReference>
<dbReference type="InterPro" id="IPR036918">
    <property type="entry name" value="Pyrv_Knase_C_sf"/>
</dbReference>
<dbReference type="AlphaFoldDB" id="A0A9D1SRV8"/>
<dbReference type="InterPro" id="IPR015813">
    <property type="entry name" value="Pyrv/PenolPyrv_kinase-like_dom"/>
</dbReference>